<dbReference type="Pfam" id="PF12708">
    <property type="entry name" value="Pect-lyase_RHGA_epim"/>
    <property type="match status" value="1"/>
</dbReference>
<dbReference type="InterPro" id="IPR024535">
    <property type="entry name" value="RHGA/B-epi-like_pectate_lyase"/>
</dbReference>
<evidence type="ECO:0000259" key="1">
    <source>
        <dbReference type="Pfam" id="PF12708"/>
    </source>
</evidence>
<proteinExistence type="predicted"/>
<evidence type="ECO:0000313" key="3">
    <source>
        <dbReference type="Proteomes" id="UP000553776"/>
    </source>
</evidence>
<dbReference type="EMBL" id="JACJVR010000060">
    <property type="protein sequence ID" value="MBB6692847.1"/>
    <property type="molecule type" value="Genomic_DNA"/>
</dbReference>
<name>A0A841TWD5_9BACL</name>
<dbReference type="InterPro" id="IPR011050">
    <property type="entry name" value="Pectin_lyase_fold/virulence"/>
</dbReference>
<feature type="domain" description="Rhamnogalacturonase A/B/Epimerase-like pectate lyase" evidence="1">
    <location>
        <begin position="2"/>
        <end position="71"/>
    </location>
</feature>
<dbReference type="InterPro" id="IPR012334">
    <property type="entry name" value="Pectin_lyas_fold"/>
</dbReference>
<protein>
    <recommendedName>
        <fullName evidence="1">Rhamnogalacturonase A/B/Epimerase-like pectate lyase domain-containing protein</fullName>
    </recommendedName>
</protein>
<dbReference type="AlphaFoldDB" id="A0A841TWD5"/>
<accession>A0A841TWD5</accession>
<dbReference type="Gene3D" id="2.160.20.10">
    <property type="entry name" value="Single-stranded right-handed beta-helix, Pectin lyase-like"/>
    <property type="match status" value="1"/>
</dbReference>
<dbReference type="Proteomes" id="UP000553776">
    <property type="component" value="Unassembled WGS sequence"/>
</dbReference>
<evidence type="ECO:0000313" key="2">
    <source>
        <dbReference type="EMBL" id="MBB6692847.1"/>
    </source>
</evidence>
<comment type="caution">
    <text evidence="2">The sequence shown here is derived from an EMBL/GenBank/DDBJ whole genome shotgun (WGS) entry which is preliminary data.</text>
</comment>
<dbReference type="SUPFAM" id="SSF51126">
    <property type="entry name" value="Pectin lyase-like"/>
    <property type="match status" value="1"/>
</dbReference>
<sequence length="397" mass="43664">MINVKDAPYNAAGDGRTDDTKAIQNAINAAGAFGKVYFPKGSYRITNTIAIGRFPGLSIVGENWTAASIKMDVDNRPIFRFTSMDTHSVTMEELELTFTRLQTKDRNPNGIAVEYTNETSNSNGLYHHVYRKLRVVNAGYGFKTTSSGQLPVWGCKWEDIMFWTVGTTCFYIRSSSAIGRPMNMFSNIKIFQDPSVVASSAFDMQTEFSLDSLNCENWANTILKNDSAFNCIIRYVHVEHHRITVNYSLMFVLENGAYDVSGVSVSIKSWTNSVHTVLQGDGKSVLNARNIYINPEQGVGSGNISAIGTFGKVVASGLLRSGSTEASKVSDYATYTNNGWNFYSIDGLPPYIEDGASLPPAGAAYRGRMFYKRSNGGSDVLYICLKGADGSYAWKVL</sequence>
<keyword evidence="3" id="KW-1185">Reference proteome</keyword>
<organism evidence="2 3">
    <name type="scientific">Cohnella xylanilytica</name>
    <dbReference type="NCBI Taxonomy" id="557555"/>
    <lineage>
        <taxon>Bacteria</taxon>
        <taxon>Bacillati</taxon>
        <taxon>Bacillota</taxon>
        <taxon>Bacilli</taxon>
        <taxon>Bacillales</taxon>
        <taxon>Paenibacillaceae</taxon>
        <taxon>Cohnella</taxon>
    </lineage>
</organism>
<gene>
    <name evidence="2" type="ORF">H7B90_15665</name>
</gene>
<reference evidence="2 3" key="1">
    <citation type="submission" date="2020-08" db="EMBL/GenBank/DDBJ databases">
        <title>Cohnella phylogeny.</title>
        <authorList>
            <person name="Dunlap C."/>
        </authorList>
    </citation>
    <scope>NUCLEOTIDE SEQUENCE [LARGE SCALE GENOMIC DNA]</scope>
    <source>
        <strain evidence="2 3">DSM 25239</strain>
    </source>
</reference>
<dbReference type="RefSeq" id="WP_185136836.1">
    <property type="nucleotide sequence ID" value="NZ_JACJVR010000060.1"/>
</dbReference>